<organism evidence="2 3">
    <name type="scientific">Pseudomonas plecoglossicida</name>
    <dbReference type="NCBI Taxonomy" id="70775"/>
    <lineage>
        <taxon>Bacteria</taxon>
        <taxon>Pseudomonadati</taxon>
        <taxon>Pseudomonadota</taxon>
        <taxon>Gammaproteobacteria</taxon>
        <taxon>Pseudomonadales</taxon>
        <taxon>Pseudomonadaceae</taxon>
        <taxon>Pseudomonas</taxon>
    </lineage>
</organism>
<dbReference type="InterPro" id="IPR046673">
    <property type="entry name" value="ToxA_N"/>
</dbReference>
<gene>
    <name evidence="2" type="ORF">DVB73_14740</name>
</gene>
<evidence type="ECO:0000313" key="3">
    <source>
        <dbReference type="Proteomes" id="UP000256503"/>
    </source>
</evidence>
<accession>A0AAD0R2K0</accession>
<feature type="domain" description="Dermonecrotic toxin N-terminal" evidence="1">
    <location>
        <begin position="310"/>
        <end position="538"/>
    </location>
</feature>
<evidence type="ECO:0000259" key="1">
    <source>
        <dbReference type="Pfam" id="PF20178"/>
    </source>
</evidence>
<dbReference type="EMBL" id="CP031146">
    <property type="protein sequence ID" value="AXM99047.1"/>
    <property type="molecule type" value="Genomic_DNA"/>
</dbReference>
<dbReference type="Proteomes" id="UP000256503">
    <property type="component" value="Chromosome"/>
</dbReference>
<sequence length="1488" mass="166398">MTILHAAVGNQPAQQSGLVDTLLAHFLNGRDMALTPSDQLSLTPPQVFRPQDHNPAIDLDMDVLNQVFNDRLSTLSEAFGQAQISFWSGSSASAEVSPLRWIEQLLKAALLDSIERQGLSGADKALLYGLVKATDGSAGVHALQVSLNDAPLVLADLLIIAPSVNRQRLLWCTPGGSVRGFDTQADFASALRNTLADRYAFDRLAWTHTALQTPAFAYQARQLLNAVLQRLARIQRGALDDVAALEAAFDQLSDPSLAFPDCSRPLSQAPDIPLPQWLSDSDPTDRFQYQSALLGLAANQAAVQGTSSMDDIESLQQYTARRLREQMQADHPGRPLPDPDRLLISISQRVQVSSSGPWELQFVRAISLTELAISRLQPSSQEVASAFHGMDEEAFETWMNLEYLNSLIQSVDVGGRYPHYVHAQLLDLTTLATRTRRFAEEWRSALLFSALEAKIQGHLDERSWQALADVCGGAPHSPIRLAPLAFRRVRGFPGSDQAHGMYLIELPATRSWVLYRPLIVEQTVLEFASLDQLMQGIRATGDLQRSILTWLDDDARPVYDNDGFNRPHLHPGMTELAALLGPGAIMTYEALERLRLPVELAVRPWSGDLDAHLYNDKAQTLILLASRQSLSNAQQRWAVVVQCTWLAFNTVTVLLRGPAATLVWLAVTLFSLKNDLATLTHGSTEERVLATTDLLLNLAMLLAHGPQVADPAPISAERPVLRSVGPAAPPRPATLSISLWSNDQRLGNLPSEARAALVELRATTRLDGHAAQASGRLRGLFKVDERYYVKLQDVAYEVEESWNGIRILGPDTSKGEWVEQGGQPDGYRIIGRERRMGPWITRWNGEWMIDLSLAGGMPRTRQSVREDNFKAFAELQAARTRNDETLLKHEKIIDSNLDAIKPYDESSKALRAILKEYPDIAREALPDAVQTRMTALHGLRKALRDRFLILALTYEKQAEVLASQVDLFARMSEVRFRRFDPSSKAAYAHGQWWEMLLNSDVQAFHRLLDMTDYPLLQEQSRALIKLPFGDEQARLSLAFRDNLKTALAAHKRILSVSLRLDRNLSKALQDSRIQFENKVAKIEKIIAQRNYSTVITSAQVLSDLTQLLIKRDLLTAESFDELLRLQADLRNRDFQEAMLSHDGLAAADLPLAEQVDILNNALREYQTSLGKACFLLVLNDPAVDDACVTDYIHELSALKGMAERDLSRALHDSETGAVVPRKQATYRVPGGKRKLIRTTHGKTILAEQQQDDTHAVQHDPVTDQPVTQYRLDGERWQYVTPTATPRGSAYLHRIGEGLLARQDAKVALASRYSDEPNSLADLMDWHIEDMLDIAQQLRAGPPADQPLAARLEQAMAGMQAEKRRLLTDAYFGTRHPDSKALRYLFDEGQIEIGLARSRKRLRADDYLDVYTVNRIQPRQPLWEAHFHYTNAQDNPRAFAKGHLKLCEPRSMSRDEQLQRSLDPAEQIRIYRGDLRLGQIEGLIPFPAE</sequence>
<reference evidence="2 3" key="1">
    <citation type="submission" date="2018-07" db="EMBL/GenBank/DDBJ databases">
        <title>Complete genome sequence of a Pseudomonas plecoglossicida strain pathogenic to the marine fish, Larimichthys crocea.</title>
        <authorList>
            <person name="Tao Z."/>
        </authorList>
    </citation>
    <scope>NUCLEOTIDE SEQUENCE [LARGE SCALE GENOMIC DNA]</scope>
    <source>
        <strain evidence="2 3">XSDHY-P</strain>
    </source>
</reference>
<protein>
    <recommendedName>
        <fullName evidence="1">Dermonecrotic toxin N-terminal domain-containing protein</fullName>
    </recommendedName>
</protein>
<proteinExistence type="predicted"/>
<evidence type="ECO:0000313" key="2">
    <source>
        <dbReference type="EMBL" id="AXM99047.1"/>
    </source>
</evidence>
<name>A0AAD0R2K0_PSEDL</name>
<dbReference type="Pfam" id="PF20178">
    <property type="entry name" value="ToxA_N"/>
    <property type="match status" value="1"/>
</dbReference>